<evidence type="ECO:0000313" key="3">
    <source>
        <dbReference type="Proteomes" id="UP001367508"/>
    </source>
</evidence>
<proteinExistence type="predicted"/>
<accession>A0AAN9LRC7</accession>
<comment type="caution">
    <text evidence="2">The sequence shown here is derived from an EMBL/GenBank/DDBJ whole genome shotgun (WGS) entry which is preliminary data.</text>
</comment>
<organism evidence="2 3">
    <name type="scientific">Canavalia gladiata</name>
    <name type="common">Sword bean</name>
    <name type="synonym">Dolichos gladiatus</name>
    <dbReference type="NCBI Taxonomy" id="3824"/>
    <lineage>
        <taxon>Eukaryota</taxon>
        <taxon>Viridiplantae</taxon>
        <taxon>Streptophyta</taxon>
        <taxon>Embryophyta</taxon>
        <taxon>Tracheophyta</taxon>
        <taxon>Spermatophyta</taxon>
        <taxon>Magnoliopsida</taxon>
        <taxon>eudicotyledons</taxon>
        <taxon>Gunneridae</taxon>
        <taxon>Pentapetalae</taxon>
        <taxon>rosids</taxon>
        <taxon>fabids</taxon>
        <taxon>Fabales</taxon>
        <taxon>Fabaceae</taxon>
        <taxon>Papilionoideae</taxon>
        <taxon>50 kb inversion clade</taxon>
        <taxon>NPAAA clade</taxon>
        <taxon>indigoferoid/millettioid clade</taxon>
        <taxon>Phaseoleae</taxon>
        <taxon>Canavalia</taxon>
    </lineage>
</organism>
<sequence>MSKPHDIQAKCASRSGHIRLYLALQESIPTKIGAASHGQVEPCGSIVKGGKGKRPDAEPIPALTHHVTWTLRTCGARQTPMVKAGIEPDAEPTQAMLRDENGLMLNVPPISVGSLSLN</sequence>
<reference evidence="2 3" key="1">
    <citation type="submission" date="2024-01" db="EMBL/GenBank/DDBJ databases">
        <title>The genomes of 5 underutilized Papilionoideae crops provide insights into root nodulation and disease resistanc.</title>
        <authorList>
            <person name="Jiang F."/>
        </authorList>
    </citation>
    <scope>NUCLEOTIDE SEQUENCE [LARGE SCALE GENOMIC DNA]</scope>
    <source>
        <strain evidence="2">LVBAO_FW01</strain>
        <tissue evidence="2">Leaves</tissue>
    </source>
</reference>
<protein>
    <submittedName>
        <fullName evidence="2">Uncharacterized protein</fullName>
    </submittedName>
</protein>
<evidence type="ECO:0000256" key="1">
    <source>
        <dbReference type="SAM" id="MobiDB-lite"/>
    </source>
</evidence>
<feature type="region of interest" description="Disordered" evidence="1">
    <location>
        <begin position="33"/>
        <end position="57"/>
    </location>
</feature>
<keyword evidence="3" id="KW-1185">Reference proteome</keyword>
<dbReference type="EMBL" id="JAYMYQ010000004">
    <property type="protein sequence ID" value="KAK7338707.1"/>
    <property type="molecule type" value="Genomic_DNA"/>
</dbReference>
<name>A0AAN9LRC7_CANGL</name>
<gene>
    <name evidence="2" type="ORF">VNO77_19335</name>
</gene>
<dbReference type="Proteomes" id="UP001367508">
    <property type="component" value="Unassembled WGS sequence"/>
</dbReference>
<evidence type="ECO:0000313" key="2">
    <source>
        <dbReference type="EMBL" id="KAK7338707.1"/>
    </source>
</evidence>
<dbReference type="AlphaFoldDB" id="A0AAN9LRC7"/>